<reference evidence="3 4" key="1">
    <citation type="journal article" date="2006" name="Science">
        <title>Phytophthora genome sequences uncover evolutionary origins and mechanisms of pathogenesis.</title>
        <authorList>
            <person name="Tyler B.M."/>
            <person name="Tripathy S."/>
            <person name="Zhang X."/>
            <person name="Dehal P."/>
            <person name="Jiang R.H."/>
            <person name="Aerts A."/>
            <person name="Arredondo F.D."/>
            <person name="Baxter L."/>
            <person name="Bensasson D."/>
            <person name="Beynon J.L."/>
            <person name="Chapman J."/>
            <person name="Damasceno C.M."/>
            <person name="Dorrance A.E."/>
            <person name="Dou D."/>
            <person name="Dickerman A.W."/>
            <person name="Dubchak I.L."/>
            <person name="Garbelotto M."/>
            <person name="Gijzen M."/>
            <person name="Gordon S.G."/>
            <person name="Govers F."/>
            <person name="Grunwald N.J."/>
            <person name="Huang W."/>
            <person name="Ivors K.L."/>
            <person name="Jones R.W."/>
            <person name="Kamoun S."/>
            <person name="Krampis K."/>
            <person name="Lamour K.H."/>
            <person name="Lee M.K."/>
            <person name="McDonald W.H."/>
            <person name="Medina M."/>
            <person name="Meijer H.J."/>
            <person name="Nordberg E.K."/>
            <person name="Maclean D.J."/>
            <person name="Ospina-Giraldo M.D."/>
            <person name="Morris P.F."/>
            <person name="Phuntumart V."/>
            <person name="Putnam N.H."/>
            <person name="Rash S."/>
            <person name="Rose J.K."/>
            <person name="Sakihama Y."/>
            <person name="Salamov A.A."/>
            <person name="Savidor A."/>
            <person name="Scheuring C.F."/>
            <person name="Smith B.M."/>
            <person name="Sobral B.W."/>
            <person name="Terry A."/>
            <person name="Torto-Alalibo T.A."/>
            <person name="Win J."/>
            <person name="Xu Z."/>
            <person name="Zhang H."/>
            <person name="Grigoriev I.V."/>
            <person name="Rokhsar D.S."/>
            <person name="Boore J.L."/>
        </authorList>
    </citation>
    <scope>NUCLEOTIDE SEQUENCE [LARGE SCALE GENOMIC DNA]</scope>
    <source>
        <strain evidence="3 4">P6497</strain>
    </source>
</reference>
<dbReference type="GeneID" id="20650205"/>
<feature type="compositionally biased region" description="Basic and acidic residues" evidence="2">
    <location>
        <begin position="157"/>
        <end position="169"/>
    </location>
</feature>
<keyword evidence="1" id="KW-0175">Coiled coil</keyword>
<evidence type="ECO:0000313" key="4">
    <source>
        <dbReference type="Proteomes" id="UP000002640"/>
    </source>
</evidence>
<accession>G5A513</accession>
<name>G5A513_PHYSP</name>
<keyword evidence="4" id="KW-1185">Reference proteome</keyword>
<organism evidence="3 4">
    <name type="scientific">Phytophthora sojae (strain P6497)</name>
    <name type="common">Soybean stem and root rot agent</name>
    <name type="synonym">Phytophthora megasperma f. sp. glycines</name>
    <dbReference type="NCBI Taxonomy" id="1094619"/>
    <lineage>
        <taxon>Eukaryota</taxon>
        <taxon>Sar</taxon>
        <taxon>Stramenopiles</taxon>
        <taxon>Oomycota</taxon>
        <taxon>Peronosporomycetes</taxon>
        <taxon>Peronosporales</taxon>
        <taxon>Peronosporaceae</taxon>
        <taxon>Phytophthora</taxon>
    </lineage>
</organism>
<sequence>MYLGLEEESSRCVLGRQYERQEEEIVALRALAKSLKEEVKTIQKRQQLQSSACCDDKASVGGRQRIGSHEYFKLDVQIEKLEEENAELHRQLQDSQDELQRARAYIADKLPVYKLAAVKANAELRCVKSQLQQERKQSDRLQRQLVKCKARQDDVLARVGPERGNHQEEHEDDGELQESEAVRREREAFFRQCMRQQPGCFSPGNKSGIQSDVGDIIEARNTQLAGSKTVVKTDKLIHEDLMDLDFDLDEMNLSPTKSSKSI</sequence>
<evidence type="ECO:0000256" key="1">
    <source>
        <dbReference type="SAM" id="Coils"/>
    </source>
</evidence>
<feature type="coiled-coil region" evidence="1">
    <location>
        <begin position="71"/>
        <end position="151"/>
    </location>
</feature>
<gene>
    <name evidence="3" type="ORF">PHYSODRAFT_361854</name>
</gene>
<feature type="region of interest" description="Disordered" evidence="2">
    <location>
        <begin position="157"/>
        <end position="179"/>
    </location>
</feature>
<dbReference type="KEGG" id="psoj:PHYSODRAFT_361854"/>
<protein>
    <submittedName>
        <fullName evidence="3">Uncharacterized protein</fullName>
    </submittedName>
</protein>
<dbReference type="Proteomes" id="UP000002640">
    <property type="component" value="Unassembled WGS sequence"/>
</dbReference>
<dbReference type="SMR" id="G5A513"/>
<dbReference type="AlphaFoldDB" id="G5A513"/>
<evidence type="ECO:0000256" key="2">
    <source>
        <dbReference type="SAM" id="MobiDB-lite"/>
    </source>
</evidence>
<feature type="coiled-coil region" evidence="1">
    <location>
        <begin position="18"/>
        <end position="45"/>
    </location>
</feature>
<dbReference type="RefSeq" id="XP_009534623.1">
    <property type="nucleotide sequence ID" value="XM_009536328.1"/>
</dbReference>
<evidence type="ECO:0000313" key="3">
    <source>
        <dbReference type="EMBL" id="EGZ09762.1"/>
    </source>
</evidence>
<dbReference type="InParanoid" id="G5A513"/>
<proteinExistence type="predicted"/>
<dbReference type="EMBL" id="JH159159">
    <property type="protein sequence ID" value="EGZ09762.1"/>
    <property type="molecule type" value="Genomic_DNA"/>
</dbReference>